<feature type="domain" description="EAL" evidence="2">
    <location>
        <begin position="355"/>
        <end position="611"/>
    </location>
</feature>
<dbReference type="SUPFAM" id="SSF55785">
    <property type="entry name" value="PYP-like sensor domain (PAS domain)"/>
    <property type="match status" value="1"/>
</dbReference>
<protein>
    <submittedName>
        <fullName evidence="4">Diguanylate cyclase/phosphodiesterase (GGDEF &amp; EAL domains) with PAS/PAC sensor(S)</fullName>
    </submittedName>
</protein>
<evidence type="ECO:0000313" key="4">
    <source>
        <dbReference type="EMBL" id="CAA6824950.1"/>
    </source>
</evidence>
<organism evidence="4">
    <name type="scientific">uncultured Thiotrichaceae bacterium</name>
    <dbReference type="NCBI Taxonomy" id="298394"/>
    <lineage>
        <taxon>Bacteria</taxon>
        <taxon>Pseudomonadati</taxon>
        <taxon>Pseudomonadota</taxon>
        <taxon>Gammaproteobacteria</taxon>
        <taxon>Thiotrichales</taxon>
        <taxon>Thiotrichaceae</taxon>
        <taxon>environmental samples</taxon>
    </lineage>
</organism>
<dbReference type="PANTHER" id="PTHR33121:SF23">
    <property type="entry name" value="CYCLIC DI-GMP PHOSPHODIESTERASE PDEB"/>
    <property type="match status" value="1"/>
</dbReference>
<dbReference type="Pfam" id="PF00990">
    <property type="entry name" value="GGDEF"/>
    <property type="match status" value="1"/>
</dbReference>
<dbReference type="CDD" id="cd01948">
    <property type="entry name" value="EAL"/>
    <property type="match status" value="1"/>
</dbReference>
<sequence>MVASLSFDLIAISPPIWYLVATVLFLLVLLVSFIFWRKRFGSQSQLFQQNALISALLDVNESAVLMSKTGHIEFINPAAERLFRCKVPNARGKFYSDLFHLTDPLVHSPVSWLEDGISGKPVVFRECSLNCSGVQELDVSYLVRSIDISQHGETPSTYYLLLIRDQAEISALRAQLAYVQTNDAQTKLLNRKSFEAKLKIALDETRQRGLRHAFCHVSLDQFKVVNDTLGHNAGDLFIERISDLLKESIDQNRDVLARIGGDEFGILFRESEPVAALRAADQVRVSLARLPFKWDGKTHKITASIGFVPMQNNTGTPNRLLSIADAACRVAKEKGGNRLYLYRPDDEEIRKHRGQLTWVGKLKKAFETGQFELYAQPIHPLESREFLKPHHHYEVLLRLFDSDGTPISPDEFIPAAEYYSMMPKLDRWVVTELFSKIKPLDKNKSLVFAVNLSGQSLDDPKFLSFVLDAIRRSGISPGMVCFEITERLAIHNLDLARKFIDTLKKLGCSFSLDDFGTGVSSFAYLKELPVDYLKIDGSFIKDIVTDDVGRAMVQSVNQVGKLMSLKIIAEYVENDEIIKVLRDMGIDYGQGYGIAKPMPITGIIDGHLKGSNKAR</sequence>
<evidence type="ECO:0000259" key="2">
    <source>
        <dbReference type="PROSITE" id="PS50883"/>
    </source>
</evidence>
<feature type="transmembrane region" description="Helical" evidence="1">
    <location>
        <begin position="16"/>
        <end position="36"/>
    </location>
</feature>
<evidence type="ECO:0000259" key="3">
    <source>
        <dbReference type="PROSITE" id="PS50887"/>
    </source>
</evidence>
<dbReference type="AlphaFoldDB" id="A0A6S6U6Q5"/>
<dbReference type="SUPFAM" id="SSF141868">
    <property type="entry name" value="EAL domain-like"/>
    <property type="match status" value="1"/>
</dbReference>
<dbReference type="SUPFAM" id="SSF55073">
    <property type="entry name" value="Nucleotide cyclase"/>
    <property type="match status" value="1"/>
</dbReference>
<dbReference type="GO" id="GO:0071111">
    <property type="term" value="F:cyclic-guanylate-specific phosphodiesterase activity"/>
    <property type="evidence" value="ECO:0007669"/>
    <property type="project" value="InterPro"/>
</dbReference>
<reference evidence="4" key="1">
    <citation type="submission" date="2020-01" db="EMBL/GenBank/DDBJ databases">
        <authorList>
            <person name="Meier V. D."/>
            <person name="Meier V D."/>
        </authorList>
    </citation>
    <scope>NUCLEOTIDE SEQUENCE</scope>
    <source>
        <strain evidence="4">HLG_WM_MAG_09</strain>
    </source>
</reference>
<dbReference type="InterPro" id="IPR035919">
    <property type="entry name" value="EAL_sf"/>
</dbReference>
<dbReference type="CDD" id="cd01949">
    <property type="entry name" value="GGDEF"/>
    <property type="match status" value="1"/>
</dbReference>
<evidence type="ECO:0000256" key="1">
    <source>
        <dbReference type="SAM" id="Phobius"/>
    </source>
</evidence>
<dbReference type="Gene3D" id="3.30.450.20">
    <property type="entry name" value="PAS domain"/>
    <property type="match status" value="1"/>
</dbReference>
<proteinExistence type="predicted"/>
<keyword evidence="1" id="KW-0812">Transmembrane</keyword>
<keyword evidence="1" id="KW-0472">Membrane</keyword>
<dbReference type="Pfam" id="PF00563">
    <property type="entry name" value="EAL"/>
    <property type="match status" value="1"/>
</dbReference>
<dbReference type="InterPro" id="IPR000160">
    <property type="entry name" value="GGDEF_dom"/>
</dbReference>
<dbReference type="Gene3D" id="3.30.70.270">
    <property type="match status" value="1"/>
</dbReference>
<gene>
    <name evidence="4" type="ORF">HELGO_WM17692</name>
</gene>
<dbReference type="Gene3D" id="3.20.20.450">
    <property type="entry name" value="EAL domain"/>
    <property type="match status" value="1"/>
</dbReference>
<keyword evidence="1" id="KW-1133">Transmembrane helix</keyword>
<name>A0A6S6U6Q5_9GAMM</name>
<dbReference type="SMART" id="SM00052">
    <property type="entry name" value="EAL"/>
    <property type="match status" value="1"/>
</dbReference>
<feature type="domain" description="GGDEF" evidence="3">
    <location>
        <begin position="210"/>
        <end position="344"/>
    </location>
</feature>
<dbReference type="NCBIfam" id="TIGR00254">
    <property type="entry name" value="GGDEF"/>
    <property type="match status" value="1"/>
</dbReference>
<dbReference type="InterPro" id="IPR001633">
    <property type="entry name" value="EAL_dom"/>
</dbReference>
<dbReference type="PANTHER" id="PTHR33121">
    <property type="entry name" value="CYCLIC DI-GMP PHOSPHODIESTERASE PDEF"/>
    <property type="match status" value="1"/>
</dbReference>
<dbReference type="InterPro" id="IPR029787">
    <property type="entry name" value="Nucleotide_cyclase"/>
</dbReference>
<dbReference type="PROSITE" id="PS50887">
    <property type="entry name" value="GGDEF"/>
    <property type="match status" value="1"/>
</dbReference>
<dbReference type="InterPro" id="IPR035965">
    <property type="entry name" value="PAS-like_dom_sf"/>
</dbReference>
<accession>A0A6S6U6Q5</accession>
<dbReference type="InterPro" id="IPR043128">
    <property type="entry name" value="Rev_trsase/Diguanyl_cyclase"/>
</dbReference>
<dbReference type="SMART" id="SM00267">
    <property type="entry name" value="GGDEF"/>
    <property type="match status" value="1"/>
</dbReference>
<dbReference type="PROSITE" id="PS50883">
    <property type="entry name" value="EAL"/>
    <property type="match status" value="1"/>
</dbReference>
<dbReference type="InterPro" id="IPR050706">
    <property type="entry name" value="Cyclic-di-GMP_PDE-like"/>
</dbReference>
<dbReference type="EMBL" id="CACVAT010000401">
    <property type="protein sequence ID" value="CAA6824950.1"/>
    <property type="molecule type" value="Genomic_DNA"/>
</dbReference>